<evidence type="ECO:0000313" key="1">
    <source>
        <dbReference type="EMBL" id="GAD01243.1"/>
    </source>
</evidence>
<keyword evidence="2" id="KW-1185">Reference proteome</keyword>
<dbReference type="Proteomes" id="UP000014461">
    <property type="component" value="Unassembled WGS sequence"/>
</dbReference>
<evidence type="ECO:0000313" key="2">
    <source>
        <dbReference type="Proteomes" id="UP000014461"/>
    </source>
</evidence>
<proteinExistence type="predicted"/>
<gene>
    <name evidence="1" type="ORF">AALB_1323</name>
</gene>
<comment type="caution">
    <text evidence="1">The sequence shown here is derived from an EMBL/GenBank/DDBJ whole genome shotgun (WGS) entry which is preliminary data.</text>
</comment>
<name>R9PJ04_AGAAL</name>
<sequence>MFIDICFTLVVCKGRLFSQRKYRNGVKRQRLDRFLST</sequence>
<accession>R9PJ04</accession>
<reference evidence="1" key="1">
    <citation type="journal article" date="2013" name="Genome Announc.">
        <title>Draft Genome Sequence of Agarivorans albus Strain MKT 106T, an Agarolytic Marine Bacterium.</title>
        <authorList>
            <person name="Yasuike M."/>
            <person name="Nakamura Y."/>
            <person name="Kai W."/>
            <person name="Fujiwara A."/>
            <person name="Fukui Y."/>
            <person name="Satomi M."/>
            <person name="Sano M."/>
        </authorList>
    </citation>
    <scope>NUCLEOTIDE SEQUENCE [LARGE SCALE GENOMIC DNA]</scope>
</reference>
<dbReference type="EMBL" id="BARX01000007">
    <property type="protein sequence ID" value="GAD01243.1"/>
    <property type="molecule type" value="Genomic_DNA"/>
</dbReference>
<protein>
    <submittedName>
        <fullName evidence="1">Uncharacterized protein</fullName>
    </submittedName>
</protein>
<organism evidence="1 2">
    <name type="scientific">Agarivorans albus MKT 106</name>
    <dbReference type="NCBI Taxonomy" id="1331007"/>
    <lineage>
        <taxon>Bacteria</taxon>
        <taxon>Pseudomonadati</taxon>
        <taxon>Pseudomonadota</taxon>
        <taxon>Gammaproteobacteria</taxon>
        <taxon>Alteromonadales</taxon>
        <taxon>Alteromonadaceae</taxon>
        <taxon>Agarivorans</taxon>
    </lineage>
</organism>
<dbReference type="AlphaFoldDB" id="R9PJ04"/>